<sequence>MKSKENEASSSQNIEENRAEKKSDSDDNSADRSKFKKVEMAVFIGEDPDFWLFRAERPKGLAEMVLIAQLVENREIIRGEANLNGFSSEKYPSQSSVNAKPTANQFTSENKGNTLFPIRTITPRSPNAGEVCKEGTSKRLPDLEFQLRRE</sequence>
<dbReference type="GO" id="GO:0032259">
    <property type="term" value="P:methylation"/>
    <property type="evidence" value="ECO:0007669"/>
    <property type="project" value="UniProtKB-KW"/>
</dbReference>
<keyword evidence="3" id="KW-0808">Transferase</keyword>
<accession>A0A5A7VHU8</accession>
<dbReference type="AlphaFoldDB" id="A0A5A7VHU8"/>
<dbReference type="Proteomes" id="UP000321947">
    <property type="component" value="Unassembled WGS sequence"/>
</dbReference>
<evidence type="ECO:0000313" key="3">
    <source>
        <dbReference type="EMBL" id="TYK30216.1"/>
    </source>
</evidence>
<gene>
    <name evidence="3" type="ORF">E5676_scaffold595G00300</name>
    <name evidence="2" type="ORF">E6C27_scaffold550G00620</name>
</gene>
<keyword evidence="3" id="KW-0489">Methyltransferase</keyword>
<dbReference type="EMBL" id="SSTD01000710">
    <property type="protein sequence ID" value="TYK30216.1"/>
    <property type="molecule type" value="Genomic_DNA"/>
</dbReference>
<name>A0A5A7VHU8_CUCMM</name>
<proteinExistence type="predicted"/>
<reference evidence="4 5" key="1">
    <citation type="submission" date="2019-08" db="EMBL/GenBank/DDBJ databases">
        <title>Draft genome sequences of two oriental melons (Cucumis melo L. var makuwa).</title>
        <authorList>
            <person name="Kwon S.-Y."/>
        </authorList>
    </citation>
    <scope>NUCLEOTIDE SEQUENCE [LARGE SCALE GENOMIC DNA]</scope>
    <source>
        <strain evidence="5">cv. Chang Bougi</strain>
        <strain evidence="4">cv. SW 3</strain>
        <tissue evidence="2">Leaf</tissue>
    </source>
</reference>
<feature type="compositionally biased region" description="Polar residues" evidence="1">
    <location>
        <begin position="88"/>
        <end position="113"/>
    </location>
</feature>
<dbReference type="EMBL" id="SSTE01000742">
    <property type="protein sequence ID" value="KAA0066934.1"/>
    <property type="molecule type" value="Genomic_DNA"/>
</dbReference>
<dbReference type="OrthoDB" id="1938922at2759"/>
<evidence type="ECO:0000313" key="4">
    <source>
        <dbReference type="Proteomes" id="UP000321393"/>
    </source>
</evidence>
<dbReference type="Proteomes" id="UP000321393">
    <property type="component" value="Unassembled WGS sequence"/>
</dbReference>
<evidence type="ECO:0000313" key="5">
    <source>
        <dbReference type="Proteomes" id="UP000321947"/>
    </source>
</evidence>
<protein>
    <submittedName>
        <fullName evidence="2">Histone-lysine N-methyltransferase ASHR1 isoform X1</fullName>
    </submittedName>
</protein>
<comment type="caution">
    <text evidence="2">The sequence shown here is derived from an EMBL/GenBank/DDBJ whole genome shotgun (WGS) entry which is preliminary data.</text>
</comment>
<dbReference type="GO" id="GO:0008168">
    <property type="term" value="F:methyltransferase activity"/>
    <property type="evidence" value="ECO:0007669"/>
    <property type="project" value="UniProtKB-KW"/>
</dbReference>
<evidence type="ECO:0000256" key="1">
    <source>
        <dbReference type="SAM" id="MobiDB-lite"/>
    </source>
</evidence>
<feature type="region of interest" description="Disordered" evidence="1">
    <location>
        <begin position="88"/>
        <end position="135"/>
    </location>
</feature>
<evidence type="ECO:0000313" key="2">
    <source>
        <dbReference type="EMBL" id="KAA0066934.1"/>
    </source>
</evidence>
<feature type="compositionally biased region" description="Basic and acidic residues" evidence="1">
    <location>
        <begin position="15"/>
        <end position="33"/>
    </location>
</feature>
<organism evidence="2 4">
    <name type="scientific">Cucumis melo var. makuwa</name>
    <name type="common">Oriental melon</name>
    <dbReference type="NCBI Taxonomy" id="1194695"/>
    <lineage>
        <taxon>Eukaryota</taxon>
        <taxon>Viridiplantae</taxon>
        <taxon>Streptophyta</taxon>
        <taxon>Embryophyta</taxon>
        <taxon>Tracheophyta</taxon>
        <taxon>Spermatophyta</taxon>
        <taxon>Magnoliopsida</taxon>
        <taxon>eudicotyledons</taxon>
        <taxon>Gunneridae</taxon>
        <taxon>Pentapetalae</taxon>
        <taxon>rosids</taxon>
        <taxon>fabids</taxon>
        <taxon>Cucurbitales</taxon>
        <taxon>Cucurbitaceae</taxon>
        <taxon>Benincaseae</taxon>
        <taxon>Cucumis</taxon>
    </lineage>
</organism>
<feature type="region of interest" description="Disordered" evidence="1">
    <location>
        <begin position="1"/>
        <end position="33"/>
    </location>
</feature>